<reference evidence="2 3" key="1">
    <citation type="journal article" date="2018" name="Arch. Microbiol.">
        <title>New insights into the metabolic potential of the phototrophic purple bacterium Rhodopila globiformis DSM 161(T) from its draft genome sequence and evidence for a vanadium-dependent nitrogenase.</title>
        <authorList>
            <person name="Imhoff J.F."/>
            <person name="Rahn T."/>
            <person name="Kunzel S."/>
            <person name="Neulinger S.C."/>
        </authorList>
    </citation>
    <scope>NUCLEOTIDE SEQUENCE [LARGE SCALE GENOMIC DNA]</scope>
    <source>
        <strain evidence="2 3">DSM 161</strain>
    </source>
</reference>
<accession>A0A2S6NL16</accession>
<evidence type="ECO:0000256" key="1">
    <source>
        <dbReference type="SAM" id="Phobius"/>
    </source>
</evidence>
<keyword evidence="3" id="KW-1185">Reference proteome</keyword>
<keyword evidence="1" id="KW-0472">Membrane</keyword>
<evidence type="ECO:0000313" key="2">
    <source>
        <dbReference type="EMBL" id="PPQ35845.1"/>
    </source>
</evidence>
<protein>
    <submittedName>
        <fullName evidence="2">Uncharacterized protein</fullName>
    </submittedName>
</protein>
<dbReference type="AlphaFoldDB" id="A0A2S6NL16"/>
<sequence length="86" mass="9313">MSGLRTSAERAILIYNERTKLIANAYDRASTVIGAGSFLPLINLSKPSDGTITAPAIFQFALSALFFAFFAGVLHLLARRALRGLR</sequence>
<dbReference type="EMBL" id="NHRY01000066">
    <property type="protein sequence ID" value="PPQ35845.1"/>
    <property type="molecule type" value="Genomic_DNA"/>
</dbReference>
<dbReference type="Proteomes" id="UP000239724">
    <property type="component" value="Unassembled WGS sequence"/>
</dbReference>
<dbReference type="RefSeq" id="WP_104518014.1">
    <property type="nucleotide sequence ID" value="NZ_NHRY01000066.1"/>
</dbReference>
<keyword evidence="1" id="KW-1133">Transmembrane helix</keyword>
<organism evidence="2 3">
    <name type="scientific">Rhodopila globiformis</name>
    <name type="common">Rhodopseudomonas globiformis</name>
    <dbReference type="NCBI Taxonomy" id="1071"/>
    <lineage>
        <taxon>Bacteria</taxon>
        <taxon>Pseudomonadati</taxon>
        <taxon>Pseudomonadota</taxon>
        <taxon>Alphaproteobacteria</taxon>
        <taxon>Acetobacterales</taxon>
        <taxon>Acetobacteraceae</taxon>
        <taxon>Rhodopila</taxon>
    </lineage>
</organism>
<feature type="transmembrane region" description="Helical" evidence="1">
    <location>
        <begin position="56"/>
        <end position="78"/>
    </location>
</feature>
<proteinExistence type="predicted"/>
<comment type="caution">
    <text evidence="2">The sequence shown here is derived from an EMBL/GenBank/DDBJ whole genome shotgun (WGS) entry which is preliminary data.</text>
</comment>
<dbReference type="OrthoDB" id="7273400at2"/>
<keyword evidence="1" id="KW-0812">Transmembrane</keyword>
<gene>
    <name evidence="2" type="ORF">CCS01_06365</name>
</gene>
<evidence type="ECO:0000313" key="3">
    <source>
        <dbReference type="Proteomes" id="UP000239724"/>
    </source>
</evidence>
<name>A0A2S6NL16_RHOGL</name>